<feature type="region of interest" description="Disordered" evidence="1">
    <location>
        <begin position="175"/>
        <end position="202"/>
    </location>
</feature>
<dbReference type="InterPro" id="IPR016024">
    <property type="entry name" value="ARM-type_fold"/>
</dbReference>
<feature type="compositionally biased region" description="Basic and acidic residues" evidence="1">
    <location>
        <begin position="335"/>
        <end position="359"/>
    </location>
</feature>
<dbReference type="Gene3D" id="3.90.380.10">
    <property type="entry name" value="Naphthalene 1,2-dioxygenase Alpha Subunit, Chain A, domain 1"/>
    <property type="match status" value="1"/>
</dbReference>
<dbReference type="SUPFAM" id="SSF48371">
    <property type="entry name" value="ARM repeat"/>
    <property type="match status" value="1"/>
</dbReference>
<dbReference type="EMBL" id="CAUYUJ010015998">
    <property type="protein sequence ID" value="CAK0860651.1"/>
    <property type="molecule type" value="Genomic_DNA"/>
</dbReference>
<feature type="compositionally biased region" description="Basic residues" evidence="1">
    <location>
        <begin position="86"/>
        <end position="95"/>
    </location>
</feature>
<dbReference type="SUPFAM" id="SSF55961">
    <property type="entry name" value="Bet v1-like"/>
    <property type="match status" value="1"/>
</dbReference>
<feature type="compositionally biased region" description="Gly residues" evidence="1">
    <location>
        <begin position="26"/>
        <end position="36"/>
    </location>
</feature>
<sequence length="773" mass="84521">PAGGALLAARRPQGGGALRQEDLGRGLRGLGRWRAGGGRRGRRQVARGPDGGEGHAPARGSAGHPGARPAHGGADRAGQVPPPGVLHRRVLRPRGARADLRHAVVRCGPRRGAGESGRREARGVRRHLHHSHMRQAAQDPRILQHVSAPRRPRLQLEPEELQAARVPLPLVGVSPGRLPQGHAARAHPEGAQGEPGAPAPAWRRGIRWHGLPEPVTEPAVALGHARRPPRQAESLRPRRHGALQSHRLRNRRKLEADRRELRGLLPHRRRAPRAVEVLQGGGPHQLPGEGPVRGLLHDAPHGLRRLRRPRRLAHVQHVPPPGEDGDVRGPVLPDLPERQRDDLPALRVHPDVLPRREGGGDQGAADPPHGPGRQEKQDDAPDQYAQKCEDLFNFVARINEEDIDAIQNLQRGLSNARGAGVPGEFLPKYDWPVHRFQNMVLRGLEGSPLDESYMPRYDTSFESRPRNLHAQGPFHEQGRRLCPGRPLPAALRPLCAMRLHEEPLRAARRPACCPELAAAVEASDSEESTACGSSRAGTPPEVRFCDAALAEVVEVESWKEHNRFTAENRARADSAWRSELLERLQGARGEAERRGAVGQLEGVVLELASAGEETGSLAVQRALELAPPLQRVRLVGELHGWVPALFRSAHGGAVLRACLRLLPRACGFLAREVTGHTVECLRLQGGAEVVGELLRQLPTARTARIQSELLVLLPWLCYQPQGGHVIGSLLQCGTREHQQQTAEAMSSQMQLMDEFQRGVVADHIRAAHASRDV</sequence>
<comment type="caution">
    <text evidence="2">The sequence shown here is derived from an EMBL/GenBank/DDBJ whole genome shotgun (WGS) entry which is preliminary data.</text>
</comment>
<dbReference type="InterPro" id="IPR011989">
    <property type="entry name" value="ARM-like"/>
</dbReference>
<evidence type="ECO:0000313" key="3">
    <source>
        <dbReference type="Proteomes" id="UP001189429"/>
    </source>
</evidence>
<evidence type="ECO:0000313" key="2">
    <source>
        <dbReference type="EMBL" id="CAK0860651.1"/>
    </source>
</evidence>
<feature type="compositionally biased region" description="Basic residues" evidence="1">
    <location>
        <begin position="124"/>
        <end position="133"/>
    </location>
</feature>
<feature type="region of interest" description="Disordered" evidence="1">
    <location>
        <begin position="1"/>
        <end position="137"/>
    </location>
</feature>
<evidence type="ECO:0000256" key="1">
    <source>
        <dbReference type="SAM" id="MobiDB-lite"/>
    </source>
</evidence>
<feature type="compositionally biased region" description="Basic residues" evidence="1">
    <location>
        <begin position="302"/>
        <end position="314"/>
    </location>
</feature>
<organism evidence="2 3">
    <name type="scientific">Prorocentrum cordatum</name>
    <dbReference type="NCBI Taxonomy" id="2364126"/>
    <lineage>
        <taxon>Eukaryota</taxon>
        <taxon>Sar</taxon>
        <taxon>Alveolata</taxon>
        <taxon>Dinophyceae</taxon>
        <taxon>Prorocentrales</taxon>
        <taxon>Prorocentraceae</taxon>
        <taxon>Prorocentrum</taxon>
    </lineage>
</organism>
<accession>A0ABN9ULC3</accession>
<dbReference type="Gene3D" id="1.25.10.10">
    <property type="entry name" value="Leucine-rich Repeat Variant"/>
    <property type="match status" value="1"/>
</dbReference>
<feature type="compositionally biased region" description="Basic residues" evidence="1">
    <location>
        <begin position="237"/>
        <end position="252"/>
    </location>
</feature>
<name>A0ABN9ULC3_9DINO</name>
<protein>
    <recommendedName>
        <fullName evidence="4">TOG domain-containing protein</fullName>
    </recommendedName>
</protein>
<feature type="compositionally biased region" description="Basic and acidic residues" evidence="1">
    <location>
        <begin position="253"/>
        <end position="262"/>
    </location>
</feature>
<feature type="compositionally biased region" description="Low complexity" evidence="1">
    <location>
        <begin position="189"/>
        <end position="201"/>
    </location>
</feature>
<keyword evidence="3" id="KW-1185">Reference proteome</keyword>
<dbReference type="Proteomes" id="UP001189429">
    <property type="component" value="Unassembled WGS sequence"/>
</dbReference>
<feature type="non-terminal residue" evidence="2">
    <location>
        <position position="1"/>
    </location>
</feature>
<evidence type="ECO:0008006" key="4">
    <source>
        <dbReference type="Google" id="ProtNLM"/>
    </source>
</evidence>
<proteinExistence type="predicted"/>
<feature type="compositionally biased region" description="Basic and acidic residues" evidence="1">
    <location>
        <begin position="112"/>
        <end position="123"/>
    </location>
</feature>
<feature type="compositionally biased region" description="Low complexity" evidence="1">
    <location>
        <begin position="55"/>
        <end position="78"/>
    </location>
</feature>
<feature type="region of interest" description="Disordered" evidence="1">
    <location>
        <begin position="220"/>
        <end position="382"/>
    </location>
</feature>
<reference evidence="2" key="1">
    <citation type="submission" date="2023-10" db="EMBL/GenBank/DDBJ databases">
        <authorList>
            <person name="Chen Y."/>
            <person name="Shah S."/>
            <person name="Dougan E. K."/>
            <person name="Thang M."/>
            <person name="Chan C."/>
        </authorList>
    </citation>
    <scope>NUCLEOTIDE SEQUENCE [LARGE SCALE GENOMIC DNA]</scope>
</reference>
<gene>
    <name evidence="2" type="ORF">PCOR1329_LOCUS49550</name>
</gene>